<evidence type="ECO:0000313" key="2">
    <source>
        <dbReference type="Proteomes" id="UP000058857"/>
    </source>
</evidence>
<protein>
    <submittedName>
        <fullName evidence="1">Uncharacterized protein</fullName>
    </submittedName>
</protein>
<gene>
    <name evidence="1" type="ORF">LBBP_00153</name>
</gene>
<sequence length="50" mass="5876">MKQIDVIFGNFCADFHPKIQTFYYKKSETRTTITLSCIMKFSQDSPNSTY</sequence>
<dbReference type="Proteomes" id="UP000058857">
    <property type="component" value="Chromosome 1"/>
</dbReference>
<evidence type="ECO:0000313" key="1">
    <source>
        <dbReference type="EMBL" id="ALO24524.1"/>
    </source>
</evidence>
<dbReference type="AlphaFoldDB" id="A0A0S2ILH9"/>
<proteinExistence type="predicted"/>
<organism evidence="1">
    <name type="scientific">Leptospira borgpetersenii serovar Ballum</name>
    <dbReference type="NCBI Taxonomy" id="280505"/>
    <lineage>
        <taxon>Bacteria</taxon>
        <taxon>Pseudomonadati</taxon>
        <taxon>Spirochaetota</taxon>
        <taxon>Spirochaetia</taxon>
        <taxon>Leptospirales</taxon>
        <taxon>Leptospiraceae</taxon>
        <taxon>Leptospira</taxon>
    </lineage>
</organism>
<dbReference type="PATRIC" id="fig|280505.15.peg.145"/>
<accession>A0A0S2ILH9</accession>
<name>A0A0S2ILH9_LEPBO</name>
<reference evidence="1 2" key="1">
    <citation type="journal article" date="2015" name="PLoS Negl. Trop. Dis.">
        <title>Distribution of Plasmids in Distinct Leptospira Pathogenic Species.</title>
        <authorList>
            <person name="Wang Y."/>
            <person name="Zhuang X."/>
            <person name="Zhong Y."/>
            <person name="Zhang C."/>
            <person name="Zhang Y."/>
            <person name="Zeng L."/>
            <person name="Zhu Y."/>
            <person name="He P."/>
            <person name="Dong K."/>
            <person name="Pal U."/>
            <person name="Guo X."/>
            <person name="Qin J."/>
        </authorList>
    </citation>
    <scope>NUCLEOTIDE SEQUENCE [LARGE SCALE GENOMIC DNA]</scope>
    <source>
        <strain evidence="1 2">56604</strain>
    </source>
</reference>
<dbReference type="EMBL" id="CP012029">
    <property type="protein sequence ID" value="ALO24524.1"/>
    <property type="molecule type" value="Genomic_DNA"/>
</dbReference>